<reference evidence="1" key="1">
    <citation type="submission" date="2023-04" db="EMBL/GenBank/DDBJ databases">
        <authorList>
            <person name="Vijverberg K."/>
            <person name="Xiong W."/>
            <person name="Schranz E."/>
        </authorList>
    </citation>
    <scope>NUCLEOTIDE SEQUENCE</scope>
</reference>
<evidence type="ECO:0000313" key="1">
    <source>
        <dbReference type="EMBL" id="CAI9282559.1"/>
    </source>
</evidence>
<dbReference type="CDD" id="cd02440">
    <property type="entry name" value="AdoMet_MTases"/>
    <property type="match status" value="1"/>
</dbReference>
<dbReference type="InterPro" id="IPR019410">
    <property type="entry name" value="Methyltransf_16"/>
</dbReference>
<accession>A0AA35YYW0</accession>
<name>A0AA35YYW0_LACSI</name>
<protein>
    <recommendedName>
        <fullName evidence="3">Calmodulin-lysine N-methyltransferase</fullName>
    </recommendedName>
</protein>
<evidence type="ECO:0000313" key="2">
    <source>
        <dbReference type="Proteomes" id="UP001177003"/>
    </source>
</evidence>
<dbReference type="EMBL" id="OX465080">
    <property type="protein sequence ID" value="CAI9282559.1"/>
    <property type="molecule type" value="Genomic_DNA"/>
</dbReference>
<sequence length="271" mass="29798">MTTVSAVDSDDEEINPVTMLLLDNDDDAQQKNGKKPEVAPTPIQHQNYHLTSIDSTVVIRQLPSQGLSFQLWPAAATFVKLLDSYHASNTDPFSAAITTAKRHPRLRILELGSGTGIVGIAAAAILGADVTVTDLPHVLVNLKFNADANSEVLAPRGGEVHVAPMSWGETEEMEAIGREYDLIIGSDVVYHDHLYEPLLQTLKFLLLDGGGDGGEKVFLMGHLRRWKKESGFFKRAKKHFQVELIHEDGPSSDSRTGVVVYRFAKKDAVFR</sequence>
<proteinExistence type="predicted"/>
<dbReference type="PANTHER" id="PTHR14614">
    <property type="entry name" value="HEPATOCELLULAR CARCINOMA-ASSOCIATED ANTIGEN"/>
    <property type="match status" value="1"/>
</dbReference>
<keyword evidence="2" id="KW-1185">Reference proteome</keyword>
<organism evidence="1 2">
    <name type="scientific">Lactuca saligna</name>
    <name type="common">Willowleaf lettuce</name>
    <dbReference type="NCBI Taxonomy" id="75948"/>
    <lineage>
        <taxon>Eukaryota</taxon>
        <taxon>Viridiplantae</taxon>
        <taxon>Streptophyta</taxon>
        <taxon>Embryophyta</taxon>
        <taxon>Tracheophyta</taxon>
        <taxon>Spermatophyta</taxon>
        <taxon>Magnoliopsida</taxon>
        <taxon>eudicotyledons</taxon>
        <taxon>Gunneridae</taxon>
        <taxon>Pentapetalae</taxon>
        <taxon>asterids</taxon>
        <taxon>campanulids</taxon>
        <taxon>Asterales</taxon>
        <taxon>Asteraceae</taxon>
        <taxon>Cichorioideae</taxon>
        <taxon>Cichorieae</taxon>
        <taxon>Lactucinae</taxon>
        <taxon>Lactuca</taxon>
    </lineage>
</organism>
<dbReference type="SUPFAM" id="SSF53335">
    <property type="entry name" value="S-adenosyl-L-methionine-dependent methyltransferases"/>
    <property type="match status" value="1"/>
</dbReference>
<dbReference type="Gene3D" id="3.40.50.150">
    <property type="entry name" value="Vaccinia Virus protein VP39"/>
    <property type="match status" value="1"/>
</dbReference>
<gene>
    <name evidence="1" type="ORF">LSALG_LOCUS22195</name>
</gene>
<evidence type="ECO:0008006" key="3">
    <source>
        <dbReference type="Google" id="ProtNLM"/>
    </source>
</evidence>
<dbReference type="AlphaFoldDB" id="A0AA35YYW0"/>
<dbReference type="PANTHER" id="PTHR14614:SF132">
    <property type="entry name" value="PROTEIN-LYSINE METHYLTRANSFERASE C42C1.13"/>
    <property type="match status" value="1"/>
</dbReference>
<dbReference type="Proteomes" id="UP001177003">
    <property type="component" value="Chromosome 4"/>
</dbReference>
<dbReference type="InterPro" id="IPR029063">
    <property type="entry name" value="SAM-dependent_MTases_sf"/>
</dbReference>
<dbReference type="Pfam" id="PF10294">
    <property type="entry name" value="Methyltransf_16"/>
    <property type="match status" value="1"/>
</dbReference>